<feature type="region of interest" description="Disordered" evidence="1">
    <location>
        <begin position="1"/>
        <end position="66"/>
    </location>
</feature>
<accession>A0A314ZK68</accession>
<dbReference type="AlphaFoldDB" id="A0A314ZK68"/>
<comment type="caution">
    <text evidence="2">The sequence shown here is derived from an EMBL/GenBank/DDBJ whole genome shotgun (WGS) entry which is preliminary data.</text>
</comment>
<proteinExistence type="predicted"/>
<gene>
    <name evidence="2" type="ORF">Pyn_24734</name>
</gene>
<name>A0A314ZK68_PRUYE</name>
<dbReference type="Proteomes" id="UP000250321">
    <property type="component" value="Unassembled WGS sequence"/>
</dbReference>
<sequence length="150" mass="16752">MRPKPPLRFLLPHSPQTSPYRHKSPKPLQQFRHLSQRTGTCNRLPPSKGHLGGLEEGEGSGTLNDGRRHSQLLIHYFASEKLHRGEERSSICFLGLSRGDLEVRRDCLGGNGWRLTGQRVEGGLRKGERESGLLARVEGGEELGFWVHGA</sequence>
<reference evidence="2 3" key="1">
    <citation type="submission" date="2018-02" db="EMBL/GenBank/DDBJ databases">
        <title>Draft genome of wild Prunus yedoensis var. nudiflora.</title>
        <authorList>
            <person name="Baek S."/>
            <person name="Kim J.-H."/>
            <person name="Choi K."/>
            <person name="Kim G.-B."/>
            <person name="Cho A."/>
            <person name="Jang H."/>
            <person name="Shin C.-H."/>
            <person name="Yu H.-J."/>
            <person name="Mun J.-H."/>
        </authorList>
    </citation>
    <scope>NUCLEOTIDE SEQUENCE [LARGE SCALE GENOMIC DNA]</scope>
    <source>
        <strain evidence="3">cv. Jeju island</strain>
        <tissue evidence="2">Leaf</tissue>
    </source>
</reference>
<evidence type="ECO:0000313" key="3">
    <source>
        <dbReference type="Proteomes" id="UP000250321"/>
    </source>
</evidence>
<feature type="compositionally biased region" description="Polar residues" evidence="1">
    <location>
        <begin position="32"/>
        <end position="41"/>
    </location>
</feature>
<protein>
    <submittedName>
        <fullName evidence="2">Uncharacterized protein</fullName>
    </submittedName>
</protein>
<dbReference type="EMBL" id="PJQY01000095">
    <property type="protein sequence ID" value="PQQ18793.1"/>
    <property type="molecule type" value="Genomic_DNA"/>
</dbReference>
<keyword evidence="3" id="KW-1185">Reference proteome</keyword>
<evidence type="ECO:0000256" key="1">
    <source>
        <dbReference type="SAM" id="MobiDB-lite"/>
    </source>
</evidence>
<evidence type="ECO:0000313" key="2">
    <source>
        <dbReference type="EMBL" id="PQQ18793.1"/>
    </source>
</evidence>
<organism evidence="2 3">
    <name type="scientific">Prunus yedoensis var. nudiflora</name>
    <dbReference type="NCBI Taxonomy" id="2094558"/>
    <lineage>
        <taxon>Eukaryota</taxon>
        <taxon>Viridiplantae</taxon>
        <taxon>Streptophyta</taxon>
        <taxon>Embryophyta</taxon>
        <taxon>Tracheophyta</taxon>
        <taxon>Spermatophyta</taxon>
        <taxon>Magnoliopsida</taxon>
        <taxon>eudicotyledons</taxon>
        <taxon>Gunneridae</taxon>
        <taxon>Pentapetalae</taxon>
        <taxon>rosids</taxon>
        <taxon>fabids</taxon>
        <taxon>Rosales</taxon>
        <taxon>Rosaceae</taxon>
        <taxon>Amygdaloideae</taxon>
        <taxon>Amygdaleae</taxon>
        <taxon>Prunus</taxon>
    </lineage>
</organism>